<dbReference type="InterPro" id="IPR017853">
    <property type="entry name" value="GH"/>
</dbReference>
<evidence type="ECO:0000259" key="7">
    <source>
        <dbReference type="Pfam" id="PF22666"/>
    </source>
</evidence>
<dbReference type="InterPro" id="IPR036156">
    <property type="entry name" value="Beta-gal/glucu_dom_sf"/>
</dbReference>
<dbReference type="Proteomes" id="UP001207742">
    <property type="component" value="Unassembled WGS sequence"/>
</dbReference>
<dbReference type="InterPro" id="IPR008979">
    <property type="entry name" value="Galactose-bd-like_sf"/>
</dbReference>
<dbReference type="EMBL" id="JAPDNS010000002">
    <property type="protein sequence ID" value="MCW3486188.1"/>
    <property type="molecule type" value="Genomic_DNA"/>
</dbReference>
<dbReference type="Gene3D" id="2.60.40.10">
    <property type="entry name" value="Immunoglobulins"/>
    <property type="match status" value="1"/>
</dbReference>
<dbReference type="InterPro" id="IPR006103">
    <property type="entry name" value="Glyco_hydro_2_cat"/>
</dbReference>
<dbReference type="InterPro" id="IPR006102">
    <property type="entry name" value="Ig-like_GH2"/>
</dbReference>
<dbReference type="InterPro" id="IPR054593">
    <property type="entry name" value="Beta-mannosidase-like_N2"/>
</dbReference>
<dbReference type="InterPro" id="IPR051913">
    <property type="entry name" value="GH2_Domain-Containing"/>
</dbReference>
<organism evidence="8 9">
    <name type="scientific">Chitinophaga nivalis</name>
    <dbReference type="NCBI Taxonomy" id="2991709"/>
    <lineage>
        <taxon>Bacteria</taxon>
        <taxon>Pseudomonadati</taxon>
        <taxon>Bacteroidota</taxon>
        <taxon>Chitinophagia</taxon>
        <taxon>Chitinophagales</taxon>
        <taxon>Chitinophagaceae</taxon>
        <taxon>Chitinophaga</taxon>
    </lineage>
</organism>
<name>A0ABT3IQH1_9BACT</name>
<dbReference type="Gene3D" id="2.60.120.260">
    <property type="entry name" value="Galactose-binding domain-like"/>
    <property type="match status" value="1"/>
</dbReference>
<dbReference type="Pfam" id="PF00703">
    <property type="entry name" value="Glyco_hydro_2"/>
    <property type="match status" value="1"/>
</dbReference>
<feature type="signal peptide" evidence="4">
    <location>
        <begin position="1"/>
        <end position="23"/>
    </location>
</feature>
<gene>
    <name evidence="8" type="ORF">OL497_19960</name>
</gene>
<feature type="domain" description="Glycoside hydrolase family 2 immunoglobulin-like beta-sandwich" evidence="5">
    <location>
        <begin position="219"/>
        <end position="315"/>
    </location>
</feature>
<feature type="chain" id="PRO_5046901119" evidence="4">
    <location>
        <begin position="24"/>
        <end position="596"/>
    </location>
</feature>
<dbReference type="Gene3D" id="3.20.20.80">
    <property type="entry name" value="Glycosidases"/>
    <property type="match status" value="1"/>
</dbReference>
<evidence type="ECO:0000259" key="5">
    <source>
        <dbReference type="Pfam" id="PF00703"/>
    </source>
</evidence>
<evidence type="ECO:0000256" key="2">
    <source>
        <dbReference type="ARBA" id="ARBA00022801"/>
    </source>
</evidence>
<proteinExistence type="inferred from homology"/>
<accession>A0ABT3IQH1</accession>
<reference evidence="8 9" key="1">
    <citation type="submission" date="2022-10" db="EMBL/GenBank/DDBJ databases">
        <title>Chitinophaga nivalis PC15 sp. nov., isolated from Pyeongchang county, South Korea.</title>
        <authorList>
            <person name="Trinh H.N."/>
        </authorList>
    </citation>
    <scope>NUCLEOTIDE SEQUENCE [LARGE SCALE GENOMIC DNA]</scope>
    <source>
        <strain evidence="8 9">PC14</strain>
    </source>
</reference>
<dbReference type="SUPFAM" id="SSF51445">
    <property type="entry name" value="(Trans)glycosidases"/>
    <property type="match status" value="1"/>
</dbReference>
<dbReference type="SUPFAM" id="SSF49785">
    <property type="entry name" value="Galactose-binding domain-like"/>
    <property type="match status" value="1"/>
</dbReference>
<dbReference type="GO" id="GO:0016787">
    <property type="term" value="F:hydrolase activity"/>
    <property type="evidence" value="ECO:0007669"/>
    <property type="project" value="UniProtKB-KW"/>
</dbReference>
<feature type="domain" description="Beta-mannosidase-like galactose-binding" evidence="7">
    <location>
        <begin position="106"/>
        <end position="192"/>
    </location>
</feature>
<keyword evidence="2 8" id="KW-0378">Hydrolase</keyword>
<dbReference type="Pfam" id="PF22666">
    <property type="entry name" value="Glyco_hydro_2_N2"/>
    <property type="match status" value="1"/>
</dbReference>
<sequence length="596" mass="67984">MKLFHPASLIVTGLLLLSVHLQAQNGAWHPKPINIPTRWAAQVSPKNALPEYPRPQMVRQQWQNLNGLWDYAITERTADRPAAFDGQILVPYPIESALSGVQQALLPEQRLWYKRNFTAPTLKDNKRLILHFGAVDWHATVYVNGKSIGEHTGAYDSFEFDITDAIKPGNNELVVSVWDPTDTGPNMHGKQTLKPRWIRYTAVSGIWQTVWLETVPGASIASLYLTPDIRSENLSLVVEIRGEVDNNYTIKAIARNNGLVTGSIKGQAGTTTTLQLRIPNAHLWSPDDPFLYDLNIQLLYKGKMIDSVNSYFAMRKVDIKKDSAGVNRIYLNDHFTYNLGVLDQGYWPDGLYTAPTDEALRFDVATIKDMGFNTIRKHIKIEPARWYYHCDKLGMLVWQDMPSWRQPRALPEEAKQNFIKEMQRHLKQLHNFPSIISWVLFNENWGSFDQENLTLQMKKLDPTRIINGHSGPFTDQTWDNGDVTDIHLYPYPAMPPYEEDKAMVCGEFGGIFVPVPGHEWIPGKGWGHRTAPGLSYADSYRHMIEHLQLYKAEGLSGSIFTEPFDVEIEENGLMTYDRAIFKIPVDTLRRLNATLK</sequence>
<feature type="domain" description="Glycoside hydrolase family 2 catalytic" evidence="6">
    <location>
        <begin position="358"/>
        <end position="470"/>
    </location>
</feature>
<protein>
    <submittedName>
        <fullName evidence="8">Glycoside hydrolase family 2</fullName>
    </submittedName>
</protein>
<evidence type="ECO:0000256" key="4">
    <source>
        <dbReference type="SAM" id="SignalP"/>
    </source>
</evidence>
<keyword evidence="9" id="KW-1185">Reference proteome</keyword>
<dbReference type="InterPro" id="IPR013783">
    <property type="entry name" value="Ig-like_fold"/>
</dbReference>
<keyword evidence="3" id="KW-0326">Glycosidase</keyword>
<dbReference type="Pfam" id="PF02836">
    <property type="entry name" value="Glyco_hydro_2_C"/>
    <property type="match status" value="1"/>
</dbReference>
<evidence type="ECO:0000313" key="9">
    <source>
        <dbReference type="Proteomes" id="UP001207742"/>
    </source>
</evidence>
<comment type="similarity">
    <text evidence="1">Belongs to the glycosyl hydrolase 2 family.</text>
</comment>
<keyword evidence="4" id="KW-0732">Signal</keyword>
<dbReference type="RefSeq" id="WP_264733004.1">
    <property type="nucleotide sequence ID" value="NZ_JAPDNR010000001.1"/>
</dbReference>
<dbReference type="PANTHER" id="PTHR42732:SF2">
    <property type="entry name" value="BETA-MANNOSIDASE"/>
    <property type="match status" value="1"/>
</dbReference>
<evidence type="ECO:0000256" key="3">
    <source>
        <dbReference type="ARBA" id="ARBA00023295"/>
    </source>
</evidence>
<evidence type="ECO:0000313" key="8">
    <source>
        <dbReference type="EMBL" id="MCW3486188.1"/>
    </source>
</evidence>
<dbReference type="SUPFAM" id="SSF49303">
    <property type="entry name" value="beta-Galactosidase/glucuronidase domain"/>
    <property type="match status" value="1"/>
</dbReference>
<evidence type="ECO:0000259" key="6">
    <source>
        <dbReference type="Pfam" id="PF02836"/>
    </source>
</evidence>
<evidence type="ECO:0000256" key="1">
    <source>
        <dbReference type="ARBA" id="ARBA00007401"/>
    </source>
</evidence>
<comment type="caution">
    <text evidence="8">The sequence shown here is derived from an EMBL/GenBank/DDBJ whole genome shotgun (WGS) entry which is preliminary data.</text>
</comment>
<dbReference type="PANTHER" id="PTHR42732">
    <property type="entry name" value="BETA-GALACTOSIDASE"/>
    <property type="match status" value="1"/>
</dbReference>